<reference evidence="10 11" key="1">
    <citation type="submission" date="2018-12" db="EMBL/GenBank/DDBJ databases">
        <authorList>
            <person name="Tiukova I."/>
            <person name="Dainat J."/>
        </authorList>
    </citation>
    <scope>NUCLEOTIDE SEQUENCE [LARGE SCALE GENOMIC DNA]</scope>
</reference>
<evidence type="ECO:0000256" key="4">
    <source>
        <dbReference type="ARBA" id="ARBA00023125"/>
    </source>
</evidence>
<dbReference type="PANTHER" id="PTHR46714">
    <property type="entry name" value="TRANSCRIPTIONAL ACTIVATOR HAC1"/>
    <property type="match status" value="1"/>
</dbReference>
<dbReference type="STRING" id="13370.A0A448YNA0"/>
<evidence type="ECO:0000256" key="3">
    <source>
        <dbReference type="ARBA" id="ARBA00023015"/>
    </source>
</evidence>
<dbReference type="EMBL" id="CAACVR010000023">
    <property type="protein sequence ID" value="VEU22366.1"/>
    <property type="molecule type" value="Genomic_DNA"/>
</dbReference>
<evidence type="ECO:0000313" key="10">
    <source>
        <dbReference type="EMBL" id="VEU22366.1"/>
    </source>
</evidence>
<dbReference type="PROSITE" id="PS00036">
    <property type="entry name" value="BZIP_BASIC"/>
    <property type="match status" value="1"/>
</dbReference>
<comment type="similarity">
    <text evidence="2">Belongs to the bZIP family.</text>
</comment>
<evidence type="ECO:0000256" key="7">
    <source>
        <dbReference type="ARBA" id="ARBA00023242"/>
    </source>
</evidence>
<organism evidence="10 11">
    <name type="scientific">Brettanomyces naardenensis</name>
    <name type="common">Yeast</name>
    <dbReference type="NCBI Taxonomy" id="13370"/>
    <lineage>
        <taxon>Eukaryota</taxon>
        <taxon>Fungi</taxon>
        <taxon>Dikarya</taxon>
        <taxon>Ascomycota</taxon>
        <taxon>Saccharomycotina</taxon>
        <taxon>Pichiomycetes</taxon>
        <taxon>Pichiales</taxon>
        <taxon>Pichiaceae</taxon>
        <taxon>Brettanomyces</taxon>
    </lineage>
</organism>
<dbReference type="PANTHER" id="PTHR46714:SF6">
    <property type="entry name" value="TRANSCRIPTIONAL ACTIVATOR HAC1"/>
    <property type="match status" value="1"/>
</dbReference>
<dbReference type="GO" id="GO:0000981">
    <property type="term" value="F:DNA-binding transcription factor activity, RNA polymerase II-specific"/>
    <property type="evidence" value="ECO:0007669"/>
    <property type="project" value="InterPro"/>
</dbReference>
<feature type="domain" description="BZIP" evidence="9">
    <location>
        <begin position="42"/>
        <end position="56"/>
    </location>
</feature>
<dbReference type="SUPFAM" id="SSF57959">
    <property type="entry name" value="Leucine zipper domain"/>
    <property type="match status" value="1"/>
</dbReference>
<dbReference type="InterPro" id="IPR004827">
    <property type="entry name" value="bZIP"/>
</dbReference>
<comment type="subcellular location">
    <subcellularLocation>
        <location evidence="1">Nucleus</location>
    </subcellularLocation>
</comment>
<name>A0A448YNA0_BRENA</name>
<dbReference type="InterPro" id="IPR046347">
    <property type="entry name" value="bZIP_sf"/>
</dbReference>
<keyword evidence="6" id="KW-0834">Unfolded protein response</keyword>
<dbReference type="InParanoid" id="A0A448YNA0"/>
<dbReference type="AlphaFoldDB" id="A0A448YNA0"/>
<proteinExistence type="inferred from homology"/>
<dbReference type="InterPro" id="IPR044280">
    <property type="entry name" value="Hac1/HY5"/>
</dbReference>
<dbReference type="GO" id="GO:0005634">
    <property type="term" value="C:nucleus"/>
    <property type="evidence" value="ECO:0007669"/>
    <property type="project" value="UniProtKB-SubCell"/>
</dbReference>
<accession>A0A448YNA0</accession>
<evidence type="ECO:0000256" key="2">
    <source>
        <dbReference type="ARBA" id="ARBA00007163"/>
    </source>
</evidence>
<evidence type="ECO:0000256" key="8">
    <source>
        <dbReference type="SAM" id="MobiDB-lite"/>
    </source>
</evidence>
<keyword evidence="11" id="KW-1185">Reference proteome</keyword>
<dbReference type="Gene3D" id="1.20.5.170">
    <property type="match status" value="1"/>
</dbReference>
<keyword evidence="3" id="KW-0805">Transcription regulation</keyword>
<keyword evidence="5" id="KW-0804">Transcription</keyword>
<keyword evidence="7" id="KW-0539">Nucleus</keyword>
<dbReference type="OrthoDB" id="674948at2759"/>
<evidence type="ECO:0000313" key="11">
    <source>
        <dbReference type="Proteomes" id="UP000290900"/>
    </source>
</evidence>
<evidence type="ECO:0000256" key="1">
    <source>
        <dbReference type="ARBA" id="ARBA00004123"/>
    </source>
</evidence>
<feature type="region of interest" description="Disordered" evidence="8">
    <location>
        <begin position="119"/>
        <end position="191"/>
    </location>
</feature>
<gene>
    <name evidence="10" type="ORF">BRENAR_LOCUS3097</name>
</gene>
<dbReference type="Proteomes" id="UP000290900">
    <property type="component" value="Unassembled WGS sequence"/>
</dbReference>
<dbReference type="GO" id="GO:0006986">
    <property type="term" value="P:response to unfolded protein"/>
    <property type="evidence" value="ECO:0007669"/>
    <property type="project" value="UniProtKB-KW"/>
</dbReference>
<evidence type="ECO:0000256" key="6">
    <source>
        <dbReference type="ARBA" id="ARBA00023230"/>
    </source>
</evidence>
<evidence type="ECO:0000256" key="5">
    <source>
        <dbReference type="ARBA" id="ARBA00023163"/>
    </source>
</evidence>
<feature type="region of interest" description="Disordered" evidence="8">
    <location>
        <begin position="1"/>
        <end position="37"/>
    </location>
</feature>
<dbReference type="GO" id="GO:0045944">
    <property type="term" value="P:positive regulation of transcription by RNA polymerase II"/>
    <property type="evidence" value="ECO:0007669"/>
    <property type="project" value="InterPro"/>
</dbReference>
<evidence type="ECO:0000259" key="9">
    <source>
        <dbReference type="PROSITE" id="PS00036"/>
    </source>
</evidence>
<protein>
    <submittedName>
        <fullName evidence="10">DEKNAAC103591</fullName>
    </submittedName>
</protein>
<dbReference type="GO" id="GO:0003677">
    <property type="term" value="F:DNA binding"/>
    <property type="evidence" value="ECO:0007669"/>
    <property type="project" value="UniProtKB-KW"/>
</dbReference>
<sequence length="284" mass="32244">MATKKSVNHISPIVLPNGKIGTLPPRKRARTQEEKEQRRIERIIRNRRAAHASREKKRRHVEQLEMYAKLLEQKIEEFEKVQSNFQSIQSKLVSRLEQSQIDISDIDISIEAVASMERPEDLDLETSSHPVKRQKSCATPSTSFSESPSPSPVDVKDEEDLEIPSPEAEITRSTESKPYSTLPSPPPSTAASKFRLDDSDILKQDYSNLFDQDVFMAEDVNTPNDGSLKLFDQDSANNDLGNEAIDSKISLELFDQNQDVFRSDDMDYLNCLNDVHHSAVLMSR</sequence>
<keyword evidence="4" id="KW-0238">DNA-binding</keyword>